<evidence type="ECO:0000256" key="2">
    <source>
        <dbReference type="SAM" id="SignalP"/>
    </source>
</evidence>
<evidence type="ECO:0000256" key="1">
    <source>
        <dbReference type="SAM" id="MobiDB-lite"/>
    </source>
</evidence>
<dbReference type="AlphaFoldDB" id="A0A9X3LMS5"/>
<name>A0A9X3LMS5_9CORY</name>
<keyword evidence="2" id="KW-0732">Signal</keyword>
<feature type="signal peptide" evidence="2">
    <location>
        <begin position="1"/>
        <end position="28"/>
    </location>
</feature>
<gene>
    <name evidence="3" type="ORF">L8V00_09345</name>
</gene>
<feature type="compositionally biased region" description="Pro residues" evidence="1">
    <location>
        <begin position="43"/>
        <end position="59"/>
    </location>
</feature>
<accession>A0A9X3LMS5</accession>
<evidence type="ECO:0000313" key="4">
    <source>
        <dbReference type="Proteomes" id="UP001146469"/>
    </source>
</evidence>
<keyword evidence="4" id="KW-1185">Reference proteome</keyword>
<proteinExistence type="predicted"/>
<feature type="region of interest" description="Disordered" evidence="1">
    <location>
        <begin position="34"/>
        <end position="65"/>
    </location>
</feature>
<dbReference type="EMBL" id="JAKMUT010000009">
    <property type="protein sequence ID" value="MCZ9290401.1"/>
    <property type="molecule type" value="Genomic_DNA"/>
</dbReference>
<organism evidence="3 4">
    <name type="scientific">Corynebacterium evansiae</name>
    <dbReference type="NCBI Taxonomy" id="2913499"/>
    <lineage>
        <taxon>Bacteria</taxon>
        <taxon>Bacillati</taxon>
        <taxon>Actinomycetota</taxon>
        <taxon>Actinomycetes</taxon>
        <taxon>Mycobacteriales</taxon>
        <taxon>Corynebacteriaceae</taxon>
        <taxon>Corynebacterium</taxon>
    </lineage>
</organism>
<evidence type="ECO:0000313" key="3">
    <source>
        <dbReference type="EMBL" id="MCZ9290401.1"/>
    </source>
</evidence>
<feature type="chain" id="PRO_5040999180" description="Secreted protein" evidence="2">
    <location>
        <begin position="29"/>
        <end position="236"/>
    </location>
</feature>
<evidence type="ECO:0008006" key="5">
    <source>
        <dbReference type="Google" id="ProtNLM"/>
    </source>
</evidence>
<reference evidence="3" key="1">
    <citation type="submission" date="2022-02" db="EMBL/GenBank/DDBJ databases">
        <title>Corynebacterium sp. from urogenital microbiome.</title>
        <authorList>
            <person name="Cappelli E.A."/>
            <person name="Ribeiro T.G."/>
            <person name="Peixe L."/>
        </authorList>
    </citation>
    <scope>NUCLEOTIDE SEQUENCE</scope>
    <source>
        <strain evidence="3">C8Ua_174</strain>
    </source>
</reference>
<comment type="caution">
    <text evidence="3">The sequence shown here is derived from an EMBL/GenBank/DDBJ whole genome shotgun (WGS) entry which is preliminary data.</text>
</comment>
<dbReference type="Proteomes" id="UP001146469">
    <property type="component" value="Unassembled WGS sequence"/>
</dbReference>
<sequence length="236" mass="24724">MSKQRKRGSSSAAKAVVAVASMCGLVAALTVESTPSAEAQLQLPPPPPLPDLPPPPPPEVPEDLRMDLTPPGPIEGEKPIQQGTYIIKADNTRLLGHVKMSLIQQSTPQGPKPALRIDADKAVLTNLSVQFPTAGAGPEGGIWQRTGPGQTTTLTGNFHIVVSSLEVTPRVAGLPLIPLPIDANMAPKELQEAAKKIGLGTPDALSDHLEMTNGTMHTYFVKADTLKLPAGTNIGL</sequence>
<dbReference type="RefSeq" id="WP_034968499.1">
    <property type="nucleotide sequence ID" value="NZ_JAKMUT010000009.1"/>
</dbReference>
<protein>
    <recommendedName>
        <fullName evidence="5">Secreted protein</fullName>
    </recommendedName>
</protein>